<organism evidence="1 2">
    <name type="scientific">Peptoclostridium acidaminophilum DSM 3953</name>
    <dbReference type="NCBI Taxonomy" id="1286171"/>
    <lineage>
        <taxon>Bacteria</taxon>
        <taxon>Bacillati</taxon>
        <taxon>Bacillota</taxon>
        <taxon>Clostridia</taxon>
        <taxon>Peptostreptococcales</taxon>
        <taxon>Peptoclostridiaceae</taxon>
        <taxon>Peptoclostridium</taxon>
    </lineage>
</organism>
<evidence type="ECO:0000313" key="2">
    <source>
        <dbReference type="Proteomes" id="UP000019591"/>
    </source>
</evidence>
<sequence>MLVDSELASNLTSVDIDYSKKWYSKGFTVESNISSSC</sequence>
<dbReference type="AlphaFoldDB" id="W8U7R0"/>
<dbReference type="PATRIC" id="fig|1286171.3.peg.1572"/>
<gene>
    <name evidence="1" type="ORF">EAL2_c16210</name>
</gene>
<protein>
    <submittedName>
        <fullName evidence="1">Uncharacterized protein</fullName>
    </submittedName>
</protein>
<name>W8U7R0_PEPAC</name>
<reference evidence="1 2" key="1">
    <citation type="journal article" date="2014" name="Genome Announc.">
        <title>Complete Genome Sequence of Amino Acid-Utilizing Eubacterium acidaminophilum al-2 (DSM 3953).</title>
        <authorList>
            <person name="Poehlein A."/>
            <person name="Andreesen J.R."/>
            <person name="Daniel R."/>
        </authorList>
    </citation>
    <scope>NUCLEOTIDE SEQUENCE [LARGE SCALE GENOMIC DNA]</scope>
    <source>
        <strain evidence="1 2">DSM 3953</strain>
    </source>
</reference>
<keyword evidence="2" id="KW-1185">Reference proteome</keyword>
<accession>W8U7R0</accession>
<dbReference type="Proteomes" id="UP000019591">
    <property type="component" value="Chromosome"/>
</dbReference>
<evidence type="ECO:0000313" key="1">
    <source>
        <dbReference type="EMBL" id="AHM56916.1"/>
    </source>
</evidence>
<dbReference type="KEGG" id="eac:EAL2_c16210"/>
<dbReference type="STRING" id="1286171.EAL2_c16210"/>
<dbReference type="EMBL" id="CP007452">
    <property type="protein sequence ID" value="AHM56916.1"/>
    <property type="molecule type" value="Genomic_DNA"/>
</dbReference>
<proteinExistence type="predicted"/>
<dbReference type="HOGENOM" id="CLU_3343787_0_0_9"/>